<dbReference type="EMBL" id="QZEY01000022">
    <property type="protein sequence ID" value="RJL22551.1"/>
    <property type="molecule type" value="Genomic_DNA"/>
</dbReference>
<reference evidence="2 3" key="1">
    <citation type="submission" date="2018-09" db="EMBL/GenBank/DDBJ databases">
        <title>YIM 75507 draft genome.</title>
        <authorList>
            <person name="Tang S."/>
            <person name="Feng Y."/>
        </authorList>
    </citation>
    <scope>NUCLEOTIDE SEQUENCE [LARGE SCALE GENOMIC DNA]</scope>
    <source>
        <strain evidence="2 3">YIM 75507</strain>
    </source>
</reference>
<protein>
    <submittedName>
        <fullName evidence="2">Sugar phosphate isomerase/epimerase</fullName>
    </submittedName>
</protein>
<dbReference type="RefSeq" id="WP_119931007.1">
    <property type="nucleotide sequence ID" value="NZ_QZEY01000022.1"/>
</dbReference>
<gene>
    <name evidence="2" type="ORF">D5H75_35640</name>
</gene>
<evidence type="ECO:0000313" key="3">
    <source>
        <dbReference type="Proteomes" id="UP000265768"/>
    </source>
</evidence>
<dbReference type="GO" id="GO:0016853">
    <property type="term" value="F:isomerase activity"/>
    <property type="evidence" value="ECO:0007669"/>
    <property type="project" value="UniProtKB-KW"/>
</dbReference>
<feature type="domain" description="Xylose isomerase-like TIM barrel" evidence="1">
    <location>
        <begin position="66"/>
        <end position="219"/>
    </location>
</feature>
<proteinExistence type="predicted"/>
<evidence type="ECO:0000259" key="1">
    <source>
        <dbReference type="Pfam" id="PF01261"/>
    </source>
</evidence>
<dbReference type="InterPro" id="IPR013022">
    <property type="entry name" value="Xyl_isomerase-like_TIM-brl"/>
</dbReference>
<name>A0A3A4A1W5_9ACTN</name>
<dbReference type="OrthoDB" id="9785907at2"/>
<dbReference type="Proteomes" id="UP000265768">
    <property type="component" value="Unassembled WGS sequence"/>
</dbReference>
<dbReference type="AlphaFoldDB" id="A0A3A4A1W5"/>
<sequence length="359" mass="39259">MRLHHNDGTLVHLSYSATVHRAEDLENLIAHLTRYAVPVRRKLGVARLGIGLYLAPAVADQLVTDRIELVRLRRALAERGLEVVSVDASRLRSASEGPYDLDWAKPERYRYTLDLAKILAYLLPDDVESGSISTLPLGWRRDWPPALREIASRRLDRLGRELRSLASVTGRTIRVGFEPRPDCVIETTQQALGYLSEFDPSHVGVCLDACHLAVGFEEPAAALRRLTASGLPLVKLQASCALQADEPSDPATLAAIEELPGRTGDSPDGPRWRAHTHIPVHAEPVAPFTTTRPVLEDTLKAVFAGDTAATPHVEVQTTDWSVLPARQRPKTPAGLVTALAAELTWTRSHLTTLGLAQAA</sequence>
<dbReference type="SUPFAM" id="SSF51658">
    <property type="entry name" value="Xylose isomerase-like"/>
    <property type="match status" value="1"/>
</dbReference>
<dbReference type="Gene3D" id="3.20.20.150">
    <property type="entry name" value="Divalent-metal-dependent TIM barrel enzymes"/>
    <property type="match status" value="1"/>
</dbReference>
<comment type="caution">
    <text evidence="2">The sequence shown here is derived from an EMBL/GenBank/DDBJ whole genome shotgun (WGS) entry which is preliminary data.</text>
</comment>
<keyword evidence="2" id="KW-0413">Isomerase</keyword>
<dbReference type="InterPro" id="IPR036237">
    <property type="entry name" value="Xyl_isomerase-like_sf"/>
</dbReference>
<evidence type="ECO:0000313" key="2">
    <source>
        <dbReference type="EMBL" id="RJL22551.1"/>
    </source>
</evidence>
<dbReference type="Pfam" id="PF01261">
    <property type="entry name" value="AP_endonuc_2"/>
    <property type="match status" value="1"/>
</dbReference>
<keyword evidence="3" id="KW-1185">Reference proteome</keyword>
<organism evidence="2 3">
    <name type="scientific">Bailinhaonella thermotolerans</name>
    <dbReference type="NCBI Taxonomy" id="1070861"/>
    <lineage>
        <taxon>Bacteria</taxon>
        <taxon>Bacillati</taxon>
        <taxon>Actinomycetota</taxon>
        <taxon>Actinomycetes</taxon>
        <taxon>Streptosporangiales</taxon>
        <taxon>Streptosporangiaceae</taxon>
        <taxon>Bailinhaonella</taxon>
    </lineage>
</organism>
<accession>A0A3A4A1W5</accession>